<evidence type="ECO:0000256" key="1">
    <source>
        <dbReference type="SAM" id="MobiDB-lite"/>
    </source>
</evidence>
<proteinExistence type="predicted"/>
<feature type="region of interest" description="Disordered" evidence="1">
    <location>
        <begin position="42"/>
        <end position="76"/>
    </location>
</feature>
<sequence length="76" mass="8588">MLSTLHLTYGPSPTDPKLSRPFCKFDGKLKTVKVLSPSHKLRRVMHDRGKPANGFKDQSEDVTRKSSHDGNKHECL</sequence>
<dbReference type="AlphaFoldDB" id="A0A8X7VL80"/>
<name>A0A8X7VL80_BRACI</name>
<gene>
    <name evidence="2" type="ORF">Bca52824_024806</name>
</gene>
<organism evidence="2 3">
    <name type="scientific">Brassica carinata</name>
    <name type="common">Ethiopian mustard</name>
    <name type="synonym">Abyssinian cabbage</name>
    <dbReference type="NCBI Taxonomy" id="52824"/>
    <lineage>
        <taxon>Eukaryota</taxon>
        <taxon>Viridiplantae</taxon>
        <taxon>Streptophyta</taxon>
        <taxon>Embryophyta</taxon>
        <taxon>Tracheophyta</taxon>
        <taxon>Spermatophyta</taxon>
        <taxon>Magnoliopsida</taxon>
        <taxon>eudicotyledons</taxon>
        <taxon>Gunneridae</taxon>
        <taxon>Pentapetalae</taxon>
        <taxon>rosids</taxon>
        <taxon>malvids</taxon>
        <taxon>Brassicales</taxon>
        <taxon>Brassicaceae</taxon>
        <taxon>Brassiceae</taxon>
        <taxon>Brassica</taxon>
    </lineage>
</organism>
<feature type="compositionally biased region" description="Basic and acidic residues" evidence="1">
    <location>
        <begin position="57"/>
        <end position="76"/>
    </location>
</feature>
<protein>
    <submittedName>
        <fullName evidence="2">Uncharacterized protein</fullName>
    </submittedName>
</protein>
<dbReference type="Proteomes" id="UP000886595">
    <property type="component" value="Unassembled WGS sequence"/>
</dbReference>
<comment type="caution">
    <text evidence="2">The sequence shown here is derived from an EMBL/GenBank/DDBJ whole genome shotgun (WGS) entry which is preliminary data.</text>
</comment>
<evidence type="ECO:0000313" key="3">
    <source>
        <dbReference type="Proteomes" id="UP000886595"/>
    </source>
</evidence>
<accession>A0A8X7VL80</accession>
<evidence type="ECO:0000313" key="2">
    <source>
        <dbReference type="EMBL" id="KAG2313249.1"/>
    </source>
</evidence>
<dbReference type="EMBL" id="JAAMPC010000005">
    <property type="protein sequence ID" value="KAG2313249.1"/>
    <property type="molecule type" value="Genomic_DNA"/>
</dbReference>
<reference evidence="2 3" key="1">
    <citation type="submission" date="2020-02" db="EMBL/GenBank/DDBJ databases">
        <authorList>
            <person name="Ma Q."/>
            <person name="Huang Y."/>
            <person name="Song X."/>
            <person name="Pei D."/>
        </authorList>
    </citation>
    <scope>NUCLEOTIDE SEQUENCE [LARGE SCALE GENOMIC DNA]</scope>
    <source>
        <strain evidence="2">Sxm20200214</strain>
        <tissue evidence="2">Leaf</tissue>
    </source>
</reference>
<keyword evidence="3" id="KW-1185">Reference proteome</keyword>